<sequence>MDSESLLQHLSNELDTFRACLDGDLSVPVEHCGEWTLRDLAEHLGSSNLWAAAAVTEQHGEHEAPSAPCDSDEFLRWFEESSGTLLKALDADPRASAWTFHPPQTVGFWQRRRALEALIHRWDAENALGRSRPLDPVLAGEGVAEVFDTMAPRQIARGRAQHPQRALRLHATDTGTSWVYGPGTALATLTATAEQLVLLLWGRMRSADTAFSWTGDQEAGLRLLAGTLTP</sequence>
<dbReference type="InterPro" id="IPR017517">
    <property type="entry name" value="Maleyloyr_isom"/>
</dbReference>
<dbReference type="PANTHER" id="PTHR40758">
    <property type="entry name" value="CONSERVED PROTEIN"/>
    <property type="match status" value="1"/>
</dbReference>
<dbReference type="AlphaFoldDB" id="A0AAU2VIT7"/>
<feature type="domain" description="Mycothiol-dependent maleylpyruvate isomerase metal-binding" evidence="2">
    <location>
        <begin position="8"/>
        <end position="124"/>
    </location>
</feature>
<dbReference type="InterPro" id="IPR034660">
    <property type="entry name" value="DinB/YfiT-like"/>
</dbReference>
<dbReference type="PANTHER" id="PTHR40758:SF1">
    <property type="entry name" value="CONSERVED PROTEIN"/>
    <property type="match status" value="1"/>
</dbReference>
<dbReference type="InterPro" id="IPR010872">
    <property type="entry name" value="MDMPI_C-term_domain"/>
</dbReference>
<dbReference type="Pfam" id="PF11716">
    <property type="entry name" value="MDMPI_N"/>
    <property type="match status" value="1"/>
</dbReference>
<dbReference type="GO" id="GO:0046872">
    <property type="term" value="F:metal ion binding"/>
    <property type="evidence" value="ECO:0007669"/>
    <property type="project" value="InterPro"/>
</dbReference>
<dbReference type="GO" id="GO:0016853">
    <property type="term" value="F:isomerase activity"/>
    <property type="evidence" value="ECO:0007669"/>
    <property type="project" value="UniProtKB-KW"/>
</dbReference>
<dbReference type="NCBIfam" id="TIGR03083">
    <property type="entry name" value="maleylpyruvate isomerase family mycothiol-dependent enzyme"/>
    <property type="match status" value="1"/>
</dbReference>
<accession>A0AAU2VIT7</accession>
<gene>
    <name evidence="3" type="ORF">OG398_02100</name>
</gene>
<feature type="domain" description="MDMPI C-terminal" evidence="1">
    <location>
        <begin position="139"/>
        <end position="219"/>
    </location>
</feature>
<proteinExistence type="predicted"/>
<dbReference type="Pfam" id="PF07398">
    <property type="entry name" value="MDMPI_C"/>
    <property type="match status" value="1"/>
</dbReference>
<dbReference type="SUPFAM" id="SSF109854">
    <property type="entry name" value="DinB/YfiT-like putative metalloenzymes"/>
    <property type="match status" value="1"/>
</dbReference>
<dbReference type="GO" id="GO:0005886">
    <property type="term" value="C:plasma membrane"/>
    <property type="evidence" value="ECO:0007669"/>
    <property type="project" value="TreeGrafter"/>
</dbReference>
<dbReference type="EMBL" id="CP108313">
    <property type="protein sequence ID" value="WTW67149.1"/>
    <property type="molecule type" value="Genomic_DNA"/>
</dbReference>
<dbReference type="InterPro" id="IPR024344">
    <property type="entry name" value="MDMPI_metal-binding"/>
</dbReference>
<protein>
    <submittedName>
        <fullName evidence="3">Maleylpyruvate isomerase family mycothiol-dependent enzyme</fullName>
    </submittedName>
</protein>
<organism evidence="3">
    <name type="scientific">Streptomyces sp. NBC_00008</name>
    <dbReference type="NCBI Taxonomy" id="2903610"/>
    <lineage>
        <taxon>Bacteria</taxon>
        <taxon>Bacillati</taxon>
        <taxon>Actinomycetota</taxon>
        <taxon>Actinomycetes</taxon>
        <taxon>Kitasatosporales</taxon>
        <taxon>Streptomycetaceae</taxon>
        <taxon>Streptomyces</taxon>
    </lineage>
</organism>
<evidence type="ECO:0000313" key="3">
    <source>
        <dbReference type="EMBL" id="WTW67149.1"/>
    </source>
</evidence>
<reference evidence="3" key="1">
    <citation type="submission" date="2022-10" db="EMBL/GenBank/DDBJ databases">
        <title>The complete genomes of actinobacterial strains from the NBC collection.</title>
        <authorList>
            <person name="Joergensen T.S."/>
            <person name="Alvarez Arevalo M."/>
            <person name="Sterndorff E.B."/>
            <person name="Faurdal D."/>
            <person name="Vuksanovic O."/>
            <person name="Mourched A.-S."/>
            <person name="Charusanti P."/>
            <person name="Shaw S."/>
            <person name="Blin K."/>
            <person name="Weber T."/>
        </authorList>
    </citation>
    <scope>NUCLEOTIDE SEQUENCE</scope>
    <source>
        <strain evidence="3">NBC_00008</strain>
    </source>
</reference>
<name>A0AAU2VIT7_9ACTN</name>
<keyword evidence="3" id="KW-0413">Isomerase</keyword>
<evidence type="ECO:0000259" key="2">
    <source>
        <dbReference type="Pfam" id="PF11716"/>
    </source>
</evidence>
<evidence type="ECO:0000259" key="1">
    <source>
        <dbReference type="Pfam" id="PF07398"/>
    </source>
</evidence>